<protein>
    <recommendedName>
        <fullName evidence="4">Tetratricopeptide repeat-like domain-containing protein</fullName>
    </recommendedName>
</protein>
<feature type="transmembrane region" description="Helical" evidence="1">
    <location>
        <begin position="27"/>
        <end position="45"/>
    </location>
</feature>
<evidence type="ECO:0000313" key="3">
    <source>
        <dbReference type="Proteomes" id="UP001138961"/>
    </source>
</evidence>
<sequence>MSDTDSFINEVTEEVRRDRLYGLIKRYGWIAILAVVLLVGGAAWIEYTKARDMAAAQAKGDAVLAALEQDDPAARAAALAQVEGQGPARAVVDLLEAATQLESEEAVTATQTLQALALNGDVPQVYRDLASFKAAVIGGELDMATRRQTLENLASPGQPFSLLAQEQLALMDLADGDSDAAVAKLTALIEDAGATRGLRDRAQTLMVALGAPVPDTIQSE</sequence>
<organism evidence="2 3">
    <name type="scientific">Loktanella gaetbuli</name>
    <dbReference type="NCBI Taxonomy" id="2881335"/>
    <lineage>
        <taxon>Bacteria</taxon>
        <taxon>Pseudomonadati</taxon>
        <taxon>Pseudomonadota</taxon>
        <taxon>Alphaproteobacteria</taxon>
        <taxon>Rhodobacterales</taxon>
        <taxon>Roseobacteraceae</taxon>
        <taxon>Loktanella</taxon>
    </lineage>
</organism>
<comment type="caution">
    <text evidence="2">The sequence shown here is derived from an EMBL/GenBank/DDBJ whole genome shotgun (WGS) entry which is preliminary data.</text>
</comment>
<reference evidence="2" key="1">
    <citation type="submission" date="2021-10" db="EMBL/GenBank/DDBJ databases">
        <title>Loktanella gaetbuli sp. nov., isolated from a tidal flat.</title>
        <authorList>
            <person name="Park S."/>
            <person name="Yoon J.-H."/>
        </authorList>
    </citation>
    <scope>NUCLEOTIDE SEQUENCE</scope>
    <source>
        <strain evidence="2">TSTF-M6</strain>
    </source>
</reference>
<dbReference type="EMBL" id="JAJATZ010000001">
    <property type="protein sequence ID" value="MCB5197896.1"/>
    <property type="molecule type" value="Genomic_DNA"/>
</dbReference>
<accession>A0ABS8BQT7</accession>
<dbReference type="Proteomes" id="UP001138961">
    <property type="component" value="Unassembled WGS sequence"/>
</dbReference>
<evidence type="ECO:0008006" key="4">
    <source>
        <dbReference type="Google" id="ProtNLM"/>
    </source>
</evidence>
<gene>
    <name evidence="2" type="ORF">LGQ03_01445</name>
</gene>
<evidence type="ECO:0000313" key="2">
    <source>
        <dbReference type="EMBL" id="MCB5197896.1"/>
    </source>
</evidence>
<proteinExistence type="predicted"/>
<keyword evidence="1" id="KW-1133">Transmembrane helix</keyword>
<dbReference type="RefSeq" id="WP_090159350.1">
    <property type="nucleotide sequence ID" value="NZ_JAJATZ010000001.1"/>
</dbReference>
<keyword evidence="3" id="KW-1185">Reference proteome</keyword>
<name>A0ABS8BQT7_9RHOB</name>
<evidence type="ECO:0000256" key="1">
    <source>
        <dbReference type="SAM" id="Phobius"/>
    </source>
</evidence>
<keyword evidence="1" id="KW-0812">Transmembrane</keyword>
<keyword evidence="1" id="KW-0472">Membrane</keyword>